<sequence length="335" mass="37127">MPLHTPCGAPAAASRHYIECPAFTVTAFSVGPLPHQPGVQVAVLGFPLLLILTYGQWGIVLVAMLLLVLGLVRLDLLNKRRKDRQELRKMQVEYEAMQHSVIRLGQLETLLRQQMRVQERLITAILHDIKSPLYYLLISARALSSRITSTAGGLQADAAAFYDATYRMYQLLDNLLQYVKLHAQNKHNVQEPIALRALVAEKASIFTNMAAAKNIDIENDIDDSLTLRNDRTMLAIILHNLMDNAIKFTESGTVRITATVKDGQVCLEIADSGVGMHAGWMDWVNQPLSVDTPPYPAENGLGLIIVKELLAEIHGRLKMSSNENGTVAEVIVAYK</sequence>
<keyword evidence="4" id="KW-0808">Transferase</keyword>
<evidence type="ECO:0000313" key="4">
    <source>
        <dbReference type="EMBL" id="SCC20860.1"/>
    </source>
</evidence>
<dbReference type="InterPro" id="IPR003594">
    <property type="entry name" value="HATPase_dom"/>
</dbReference>
<feature type="domain" description="Histidine kinase" evidence="3">
    <location>
        <begin position="124"/>
        <end position="335"/>
    </location>
</feature>
<keyword evidence="4" id="KW-0418">Kinase</keyword>
<keyword evidence="2" id="KW-0472">Membrane</keyword>
<name>A0A1C4CP86_9BACT</name>
<evidence type="ECO:0000256" key="1">
    <source>
        <dbReference type="ARBA" id="ARBA00022553"/>
    </source>
</evidence>
<dbReference type="Gene3D" id="3.30.565.10">
    <property type="entry name" value="Histidine kinase-like ATPase, C-terminal domain"/>
    <property type="match status" value="1"/>
</dbReference>
<dbReference type="CDD" id="cd00075">
    <property type="entry name" value="HATPase"/>
    <property type="match status" value="1"/>
</dbReference>
<keyword evidence="1" id="KW-0597">Phosphoprotein</keyword>
<dbReference type="Proteomes" id="UP000242818">
    <property type="component" value="Unassembled WGS sequence"/>
</dbReference>
<keyword evidence="2" id="KW-1133">Transmembrane helix</keyword>
<dbReference type="InterPro" id="IPR036890">
    <property type="entry name" value="HATPase_C_sf"/>
</dbReference>
<dbReference type="Pfam" id="PF02518">
    <property type="entry name" value="HATPase_c"/>
    <property type="match status" value="1"/>
</dbReference>
<dbReference type="PANTHER" id="PTHR43547:SF2">
    <property type="entry name" value="HYBRID SIGNAL TRANSDUCTION HISTIDINE KINASE C"/>
    <property type="match status" value="1"/>
</dbReference>
<dbReference type="AlphaFoldDB" id="A0A1C4CP86"/>
<evidence type="ECO:0000256" key="2">
    <source>
        <dbReference type="SAM" id="Phobius"/>
    </source>
</evidence>
<dbReference type="InterPro" id="IPR005467">
    <property type="entry name" value="His_kinase_dom"/>
</dbReference>
<keyword evidence="2" id="KW-0812">Transmembrane</keyword>
<dbReference type="SUPFAM" id="SSF55874">
    <property type="entry name" value="ATPase domain of HSP90 chaperone/DNA topoisomerase II/histidine kinase"/>
    <property type="match status" value="1"/>
</dbReference>
<dbReference type="STRING" id="1335309.GA0116948_104225"/>
<proteinExistence type="predicted"/>
<dbReference type="EMBL" id="FMAR01000004">
    <property type="protein sequence ID" value="SCC20860.1"/>
    <property type="molecule type" value="Genomic_DNA"/>
</dbReference>
<accession>A0A1C4CP86</accession>
<gene>
    <name evidence="4" type="ORF">GA0116948_104225</name>
</gene>
<dbReference type="SUPFAM" id="SSF47384">
    <property type="entry name" value="Homodimeric domain of signal transducing histidine kinase"/>
    <property type="match status" value="1"/>
</dbReference>
<dbReference type="PANTHER" id="PTHR43547">
    <property type="entry name" value="TWO-COMPONENT HISTIDINE KINASE"/>
    <property type="match status" value="1"/>
</dbReference>
<evidence type="ECO:0000259" key="3">
    <source>
        <dbReference type="PROSITE" id="PS50109"/>
    </source>
</evidence>
<dbReference type="SMART" id="SM00387">
    <property type="entry name" value="HATPase_c"/>
    <property type="match status" value="1"/>
</dbReference>
<dbReference type="PROSITE" id="PS50109">
    <property type="entry name" value="HIS_KIN"/>
    <property type="match status" value="1"/>
</dbReference>
<organism evidence="4 5">
    <name type="scientific">Chitinophaga costaii</name>
    <dbReference type="NCBI Taxonomy" id="1335309"/>
    <lineage>
        <taxon>Bacteria</taxon>
        <taxon>Pseudomonadati</taxon>
        <taxon>Bacteroidota</taxon>
        <taxon>Chitinophagia</taxon>
        <taxon>Chitinophagales</taxon>
        <taxon>Chitinophagaceae</taxon>
        <taxon>Chitinophaga</taxon>
    </lineage>
</organism>
<dbReference type="GO" id="GO:0000155">
    <property type="term" value="F:phosphorelay sensor kinase activity"/>
    <property type="evidence" value="ECO:0007669"/>
    <property type="project" value="InterPro"/>
</dbReference>
<feature type="transmembrane region" description="Helical" evidence="2">
    <location>
        <begin position="54"/>
        <end position="74"/>
    </location>
</feature>
<evidence type="ECO:0000313" key="5">
    <source>
        <dbReference type="Proteomes" id="UP000242818"/>
    </source>
</evidence>
<keyword evidence="5" id="KW-1185">Reference proteome</keyword>
<dbReference type="Gene3D" id="1.10.287.130">
    <property type="match status" value="1"/>
</dbReference>
<reference evidence="4 5" key="1">
    <citation type="submission" date="2016-08" db="EMBL/GenBank/DDBJ databases">
        <authorList>
            <person name="Seilhamer J.J."/>
        </authorList>
    </citation>
    <scope>NUCLEOTIDE SEQUENCE [LARGE SCALE GENOMIC DNA]</scope>
    <source>
        <strain evidence="4 5">A37T2</strain>
    </source>
</reference>
<protein>
    <submittedName>
        <fullName evidence="4">Signal transduction histidine kinase</fullName>
    </submittedName>
</protein>
<dbReference type="InterPro" id="IPR036097">
    <property type="entry name" value="HisK_dim/P_sf"/>
</dbReference>